<proteinExistence type="predicted"/>
<sequence>MYHLGQLTLGWATHLPDEKESKIKKNDDFHENLREQEKNKSILKNNIKELKNALQVVTLSNEKLNKEIRAQDIYIQEQINSNNFLQAKIAELKQKFVEIYDGNSFLFRINL</sequence>
<dbReference type="Proteomes" id="UP000615446">
    <property type="component" value="Unassembled WGS sequence"/>
</dbReference>
<name>A0A8H3LYH5_9GLOM</name>
<gene>
    <name evidence="2" type="ORF">RCL2_002110200</name>
</gene>
<dbReference type="AlphaFoldDB" id="A0A8H3LYH5"/>
<evidence type="ECO:0000313" key="3">
    <source>
        <dbReference type="Proteomes" id="UP000615446"/>
    </source>
</evidence>
<feature type="coiled-coil region" evidence="1">
    <location>
        <begin position="19"/>
        <end position="95"/>
    </location>
</feature>
<evidence type="ECO:0000256" key="1">
    <source>
        <dbReference type="SAM" id="Coils"/>
    </source>
</evidence>
<keyword evidence="1" id="KW-0175">Coiled coil</keyword>
<protein>
    <submittedName>
        <fullName evidence="2">Uncharacterized protein</fullName>
    </submittedName>
</protein>
<evidence type="ECO:0000313" key="2">
    <source>
        <dbReference type="EMBL" id="GES94366.1"/>
    </source>
</evidence>
<organism evidence="2 3">
    <name type="scientific">Rhizophagus clarus</name>
    <dbReference type="NCBI Taxonomy" id="94130"/>
    <lineage>
        <taxon>Eukaryota</taxon>
        <taxon>Fungi</taxon>
        <taxon>Fungi incertae sedis</taxon>
        <taxon>Mucoromycota</taxon>
        <taxon>Glomeromycotina</taxon>
        <taxon>Glomeromycetes</taxon>
        <taxon>Glomerales</taxon>
        <taxon>Glomeraceae</taxon>
        <taxon>Rhizophagus</taxon>
    </lineage>
</organism>
<comment type="caution">
    <text evidence="2">The sequence shown here is derived from an EMBL/GenBank/DDBJ whole genome shotgun (WGS) entry which is preliminary data.</text>
</comment>
<accession>A0A8H3LYH5</accession>
<reference evidence="2" key="1">
    <citation type="submission" date="2019-10" db="EMBL/GenBank/DDBJ databases">
        <title>Conservation and host-specific expression of non-tandemly repeated heterogenous ribosome RNA gene in arbuscular mycorrhizal fungi.</title>
        <authorList>
            <person name="Maeda T."/>
            <person name="Kobayashi Y."/>
            <person name="Nakagawa T."/>
            <person name="Ezawa T."/>
            <person name="Yamaguchi K."/>
            <person name="Bino T."/>
            <person name="Nishimoto Y."/>
            <person name="Shigenobu S."/>
            <person name="Kawaguchi M."/>
        </authorList>
    </citation>
    <scope>NUCLEOTIDE SEQUENCE</scope>
    <source>
        <strain evidence="2">HR1</strain>
    </source>
</reference>
<dbReference type="EMBL" id="BLAL01000234">
    <property type="protein sequence ID" value="GES94366.1"/>
    <property type="molecule type" value="Genomic_DNA"/>
</dbReference>